<feature type="domain" description="HTH araC/xylS-type" evidence="4">
    <location>
        <begin position="194"/>
        <end position="292"/>
    </location>
</feature>
<dbReference type="Proteomes" id="UP000186156">
    <property type="component" value="Unassembled WGS sequence"/>
</dbReference>
<dbReference type="AlphaFoldDB" id="A0A1N7LLW6"/>
<evidence type="ECO:0000259" key="4">
    <source>
        <dbReference type="PROSITE" id="PS01124"/>
    </source>
</evidence>
<dbReference type="PANTHER" id="PTHR46796:SF6">
    <property type="entry name" value="ARAC SUBFAMILY"/>
    <property type="match status" value="1"/>
</dbReference>
<dbReference type="InterPro" id="IPR003313">
    <property type="entry name" value="AraC-bd"/>
</dbReference>
<dbReference type="PANTHER" id="PTHR46796">
    <property type="entry name" value="HTH-TYPE TRANSCRIPTIONAL ACTIVATOR RHAS-RELATED"/>
    <property type="match status" value="1"/>
</dbReference>
<accession>A0A1N7LLW6</accession>
<dbReference type="InterPro" id="IPR018060">
    <property type="entry name" value="HTH_AraC"/>
</dbReference>
<protein>
    <submittedName>
        <fullName evidence="5">AraC-type DNA-binding protein</fullName>
    </submittedName>
</protein>
<dbReference type="Gene3D" id="1.10.10.60">
    <property type="entry name" value="Homeodomain-like"/>
    <property type="match status" value="2"/>
</dbReference>
<dbReference type="GO" id="GO:0003700">
    <property type="term" value="F:DNA-binding transcription factor activity"/>
    <property type="evidence" value="ECO:0007669"/>
    <property type="project" value="InterPro"/>
</dbReference>
<dbReference type="Pfam" id="PF12833">
    <property type="entry name" value="HTH_18"/>
    <property type="match status" value="1"/>
</dbReference>
<dbReference type="InterPro" id="IPR037923">
    <property type="entry name" value="HTH-like"/>
</dbReference>
<keyword evidence="1" id="KW-0805">Transcription regulation</keyword>
<evidence type="ECO:0000256" key="3">
    <source>
        <dbReference type="ARBA" id="ARBA00023163"/>
    </source>
</evidence>
<keyword evidence="3" id="KW-0804">Transcription</keyword>
<dbReference type="Pfam" id="PF02311">
    <property type="entry name" value="AraC_binding"/>
    <property type="match status" value="1"/>
</dbReference>
<dbReference type="InterPro" id="IPR050204">
    <property type="entry name" value="AraC_XylS_family_regulators"/>
</dbReference>
<keyword evidence="2 5" id="KW-0238">DNA-binding</keyword>
<name>A0A1N7LLW6_9BACL</name>
<organism evidence="5 6">
    <name type="scientific">Alicyclobacillus vulcanalis</name>
    <dbReference type="NCBI Taxonomy" id="252246"/>
    <lineage>
        <taxon>Bacteria</taxon>
        <taxon>Bacillati</taxon>
        <taxon>Bacillota</taxon>
        <taxon>Bacilli</taxon>
        <taxon>Bacillales</taxon>
        <taxon>Alicyclobacillaceae</taxon>
        <taxon>Alicyclobacillus</taxon>
    </lineage>
</organism>
<dbReference type="InterPro" id="IPR014710">
    <property type="entry name" value="RmlC-like_jellyroll"/>
</dbReference>
<dbReference type="PROSITE" id="PS01124">
    <property type="entry name" value="HTH_ARAC_FAMILY_2"/>
    <property type="match status" value="1"/>
</dbReference>
<gene>
    <name evidence="5" type="ORF">SAMN05421799_103241</name>
</gene>
<reference evidence="6" key="1">
    <citation type="submission" date="2017-01" db="EMBL/GenBank/DDBJ databases">
        <authorList>
            <person name="Varghese N."/>
            <person name="Submissions S."/>
        </authorList>
    </citation>
    <scope>NUCLEOTIDE SEQUENCE [LARGE SCALE GENOMIC DNA]</scope>
    <source>
        <strain evidence="6">DSM 16176</strain>
    </source>
</reference>
<dbReference type="RefSeq" id="WP_076345826.1">
    <property type="nucleotide sequence ID" value="NZ_FTOO01000003.1"/>
</dbReference>
<dbReference type="EMBL" id="FTOO01000003">
    <property type="protein sequence ID" value="SIS74784.1"/>
    <property type="molecule type" value="Genomic_DNA"/>
</dbReference>
<evidence type="ECO:0000256" key="2">
    <source>
        <dbReference type="ARBA" id="ARBA00023125"/>
    </source>
</evidence>
<dbReference type="InterPro" id="IPR009057">
    <property type="entry name" value="Homeodomain-like_sf"/>
</dbReference>
<dbReference type="OrthoDB" id="9802228at2"/>
<dbReference type="SUPFAM" id="SSF51215">
    <property type="entry name" value="Regulatory protein AraC"/>
    <property type="match status" value="1"/>
</dbReference>
<dbReference type="GO" id="GO:0043565">
    <property type="term" value="F:sequence-specific DNA binding"/>
    <property type="evidence" value="ECO:0007669"/>
    <property type="project" value="InterPro"/>
</dbReference>
<keyword evidence="6" id="KW-1185">Reference proteome</keyword>
<dbReference type="SUPFAM" id="SSF46689">
    <property type="entry name" value="Homeodomain-like"/>
    <property type="match status" value="2"/>
</dbReference>
<dbReference type="Gene3D" id="2.60.120.10">
    <property type="entry name" value="Jelly Rolls"/>
    <property type="match status" value="1"/>
</dbReference>
<dbReference type="STRING" id="252246.SAMN05421799_103241"/>
<sequence length="303" mass="34163">MEPTHLLEHRQHGDATFHIQAYHVVLTPGPFQQTVNLHWHSEAEFIVVTRGRVCLQTGSQRHLLAEGDVALLSGGELHSMTAPGNGPSECKAIVFGFDVLEGTGRDRVQQLYLAPIASGKLRLPGALDHGHPAREALAARLCEMAQALEEQPIGYELIVKSRLYDVLAQLIQANLLLETNAQHEIDDRRADALKAVLTYIDEHLGEKLRLADLARIANMSEGHFCRFFKEMTHRKPMQYVNERRVARAAELLKDPNRSVTAIGMDLGFHDVSYFIRVFRSYKHCTPLAYRKAQVKPPRRSGRR</sequence>
<evidence type="ECO:0000313" key="6">
    <source>
        <dbReference type="Proteomes" id="UP000186156"/>
    </source>
</evidence>
<dbReference type="SMART" id="SM00342">
    <property type="entry name" value="HTH_ARAC"/>
    <property type="match status" value="1"/>
</dbReference>
<evidence type="ECO:0000313" key="5">
    <source>
        <dbReference type="EMBL" id="SIS74784.1"/>
    </source>
</evidence>
<proteinExistence type="predicted"/>
<dbReference type="CDD" id="cd02209">
    <property type="entry name" value="cupin_XRE_C"/>
    <property type="match status" value="1"/>
</dbReference>
<evidence type="ECO:0000256" key="1">
    <source>
        <dbReference type="ARBA" id="ARBA00023015"/>
    </source>
</evidence>